<dbReference type="GO" id="GO:0046677">
    <property type="term" value="P:response to antibiotic"/>
    <property type="evidence" value="ECO:0007669"/>
    <property type="project" value="UniProtKB-KW"/>
</dbReference>
<evidence type="ECO:0000313" key="11">
    <source>
        <dbReference type="EMBL" id="OUQ34490.1"/>
    </source>
</evidence>
<dbReference type="GO" id="GO:0042910">
    <property type="term" value="F:xenobiotic transmembrane transporter activity"/>
    <property type="evidence" value="ECO:0007669"/>
    <property type="project" value="InterPro"/>
</dbReference>
<evidence type="ECO:0000256" key="3">
    <source>
        <dbReference type="ARBA" id="ARBA00022106"/>
    </source>
</evidence>
<evidence type="ECO:0000256" key="8">
    <source>
        <dbReference type="ARBA" id="ARBA00023136"/>
    </source>
</evidence>
<feature type="transmembrane region" description="Helical" evidence="10">
    <location>
        <begin position="363"/>
        <end position="383"/>
    </location>
</feature>
<keyword evidence="9" id="KW-0046">Antibiotic resistance</keyword>
<proteinExistence type="inferred from homology"/>
<accession>A0A1Y4SYN8</accession>
<dbReference type="EMBL" id="NFLJ01000016">
    <property type="protein sequence ID" value="OUQ34490.1"/>
    <property type="molecule type" value="Genomic_DNA"/>
</dbReference>
<keyword evidence="6 10" id="KW-0812">Transmembrane</keyword>
<dbReference type="InterPro" id="IPR002528">
    <property type="entry name" value="MATE_fam"/>
</dbReference>
<feature type="transmembrane region" description="Helical" evidence="10">
    <location>
        <begin position="237"/>
        <end position="259"/>
    </location>
</feature>
<dbReference type="PANTHER" id="PTHR43823:SF3">
    <property type="entry name" value="MULTIDRUG EXPORT PROTEIN MEPA"/>
    <property type="match status" value="1"/>
</dbReference>
<evidence type="ECO:0000256" key="1">
    <source>
        <dbReference type="ARBA" id="ARBA00004651"/>
    </source>
</evidence>
<evidence type="ECO:0000256" key="9">
    <source>
        <dbReference type="ARBA" id="ARBA00023251"/>
    </source>
</evidence>
<evidence type="ECO:0000256" key="10">
    <source>
        <dbReference type="SAM" id="Phobius"/>
    </source>
</evidence>
<organism evidence="11 12">
    <name type="scientific">Massilimicrobiota timonensis</name>
    <dbReference type="NCBI Taxonomy" id="1776392"/>
    <lineage>
        <taxon>Bacteria</taxon>
        <taxon>Bacillati</taxon>
        <taxon>Bacillota</taxon>
        <taxon>Erysipelotrichia</taxon>
        <taxon>Erysipelotrichales</taxon>
        <taxon>Erysipelotrichaceae</taxon>
        <taxon>Massilimicrobiota</taxon>
    </lineage>
</organism>
<keyword evidence="8 10" id="KW-0472">Membrane</keyword>
<evidence type="ECO:0000256" key="4">
    <source>
        <dbReference type="ARBA" id="ARBA00022448"/>
    </source>
</evidence>
<feature type="transmembrane region" description="Helical" evidence="10">
    <location>
        <begin position="320"/>
        <end position="343"/>
    </location>
</feature>
<comment type="caution">
    <text evidence="11">The sequence shown here is derived from an EMBL/GenBank/DDBJ whole genome shotgun (WGS) entry which is preliminary data.</text>
</comment>
<sequence>MNTQNNFALGNVSQHILRIAGPMIVAQFINVLYNVVDRIYIGRLPEVASLAMSGLGLCLPLISIIIAFANLFGMGGSPLCSIARGSGNNDLAEEIMGNAFSLLIICSILIMLVGFIFKEPLLWAFGASENTIDYANDYMTIYLLGTPFVLIGLGLNSFINSQGFAKIGMMTVLLGAVTNIILDPLFIFVFSMGVKGAAIATVISQCISALWTLQFLTGKKTILKLKKEKMILKIKHVQKIFALGMAGFMMGITNSVVTIVCNVTLQTYGGDFYIAIMTIINSIREVVSLPGQGLANASQPVLGYNYGAKQYQRVLKGIRFTTLTCFLTSFVLWLSITLFPQLYIQIFSHNPDILKEGVQAIHLYFFGFFMMAFQMSGQSIAVGLGKSKQAVFFSIFRKVMIVVPLTFILPIYIGIQGVFIAEAISNFIGGGACYLTMLLTIGKDLKKKVRTLE</sequence>
<name>A0A1Y4SYN8_9FIRM</name>
<dbReference type="PANTHER" id="PTHR43823">
    <property type="entry name" value="SPORULATION PROTEIN YKVU"/>
    <property type="match status" value="1"/>
</dbReference>
<gene>
    <name evidence="11" type="ORF">B5E75_06700</name>
</gene>
<dbReference type="InterPro" id="IPR045070">
    <property type="entry name" value="MATE_MepA-like"/>
</dbReference>
<dbReference type="PIRSF" id="PIRSF006603">
    <property type="entry name" value="DinF"/>
    <property type="match status" value="1"/>
</dbReference>
<dbReference type="GO" id="GO:0015297">
    <property type="term" value="F:antiporter activity"/>
    <property type="evidence" value="ECO:0007669"/>
    <property type="project" value="InterPro"/>
</dbReference>
<dbReference type="InterPro" id="IPR051327">
    <property type="entry name" value="MATE_MepA_subfamily"/>
</dbReference>
<dbReference type="AlphaFoldDB" id="A0A1Y4SYN8"/>
<feature type="transmembrane region" description="Helical" evidence="10">
    <location>
        <begin position="419"/>
        <end position="441"/>
    </location>
</feature>
<keyword evidence="5" id="KW-1003">Cell membrane</keyword>
<evidence type="ECO:0000313" key="12">
    <source>
        <dbReference type="Proteomes" id="UP000195305"/>
    </source>
</evidence>
<feature type="transmembrane region" description="Helical" evidence="10">
    <location>
        <begin position="171"/>
        <end position="190"/>
    </location>
</feature>
<feature type="transmembrane region" description="Helical" evidence="10">
    <location>
        <begin position="395"/>
        <end position="413"/>
    </location>
</feature>
<feature type="transmembrane region" description="Helical" evidence="10">
    <location>
        <begin position="196"/>
        <end position="216"/>
    </location>
</feature>
<keyword evidence="7 10" id="KW-1133">Transmembrane helix</keyword>
<dbReference type="RefSeq" id="WP_087357992.1">
    <property type="nucleotide sequence ID" value="NZ_NFLJ01000016.1"/>
</dbReference>
<reference evidence="11 12" key="1">
    <citation type="journal article" date="2018" name="BMC Genomics">
        <title>Whole genome sequencing and function prediction of 133 gut anaerobes isolated from chicken caecum in pure cultures.</title>
        <authorList>
            <person name="Medvecky M."/>
            <person name="Cejkova D."/>
            <person name="Polansky O."/>
            <person name="Karasova D."/>
            <person name="Kubasova T."/>
            <person name="Cizek A."/>
            <person name="Rychlik I."/>
        </authorList>
    </citation>
    <scope>NUCLEOTIDE SEQUENCE [LARGE SCALE GENOMIC DNA]</scope>
    <source>
        <strain evidence="11 12">An13</strain>
    </source>
</reference>
<comment type="subcellular location">
    <subcellularLocation>
        <location evidence="1">Cell membrane</location>
        <topology evidence="1">Multi-pass membrane protein</topology>
    </subcellularLocation>
</comment>
<dbReference type="GO" id="GO:0005886">
    <property type="term" value="C:plasma membrane"/>
    <property type="evidence" value="ECO:0007669"/>
    <property type="project" value="UniProtKB-SubCell"/>
</dbReference>
<dbReference type="Proteomes" id="UP000195305">
    <property type="component" value="Unassembled WGS sequence"/>
</dbReference>
<dbReference type="Pfam" id="PF01554">
    <property type="entry name" value="MatE"/>
    <property type="match status" value="2"/>
</dbReference>
<evidence type="ECO:0000256" key="7">
    <source>
        <dbReference type="ARBA" id="ARBA00022989"/>
    </source>
</evidence>
<evidence type="ECO:0000256" key="2">
    <source>
        <dbReference type="ARBA" id="ARBA00008417"/>
    </source>
</evidence>
<keyword evidence="12" id="KW-1185">Reference proteome</keyword>
<dbReference type="CDD" id="cd13143">
    <property type="entry name" value="MATE_MepA_like"/>
    <property type="match status" value="1"/>
</dbReference>
<feature type="transmembrane region" description="Helical" evidence="10">
    <location>
        <begin position="95"/>
        <end position="118"/>
    </location>
</feature>
<feature type="transmembrane region" description="Helical" evidence="10">
    <location>
        <begin position="16"/>
        <end position="36"/>
    </location>
</feature>
<protein>
    <recommendedName>
        <fullName evidence="3">Multidrug export protein MepA</fullName>
    </recommendedName>
</protein>
<dbReference type="InterPro" id="IPR048279">
    <property type="entry name" value="MdtK-like"/>
</dbReference>
<dbReference type="NCBIfam" id="TIGR00797">
    <property type="entry name" value="matE"/>
    <property type="match status" value="1"/>
</dbReference>
<dbReference type="OrthoDB" id="9811110at2"/>
<keyword evidence="4" id="KW-0813">Transport</keyword>
<comment type="similarity">
    <text evidence="2">Belongs to the multi antimicrobial extrusion (MATE) (TC 2.A.66.1) family. MepA subfamily.</text>
</comment>
<feature type="transmembrane region" description="Helical" evidence="10">
    <location>
        <begin position="138"/>
        <end position="159"/>
    </location>
</feature>
<evidence type="ECO:0000256" key="6">
    <source>
        <dbReference type="ARBA" id="ARBA00022692"/>
    </source>
</evidence>
<feature type="transmembrane region" description="Helical" evidence="10">
    <location>
        <begin position="48"/>
        <end position="74"/>
    </location>
</feature>
<evidence type="ECO:0000256" key="5">
    <source>
        <dbReference type="ARBA" id="ARBA00022475"/>
    </source>
</evidence>